<dbReference type="GeneID" id="4239202"/>
<dbReference type="InterPro" id="IPR046234">
    <property type="entry name" value="DUF6267"/>
</dbReference>
<organism evidence="1 2">
    <name type="scientific">Synechococcus phage syn9</name>
    <dbReference type="NCBI Taxonomy" id="382359"/>
    <lineage>
        <taxon>Viruses</taxon>
        <taxon>Duplodnaviria</taxon>
        <taxon>Heunggongvirae</taxon>
        <taxon>Uroviricota</taxon>
        <taxon>Caudoviricetes</taxon>
        <taxon>Pantevenvirales</taxon>
        <taxon>Kyanoviridae</taxon>
        <taxon>Ormenosvirus</taxon>
        <taxon>Ormenosvirus syn9</taxon>
    </lineage>
</organism>
<dbReference type="Proteomes" id="UP000000909">
    <property type="component" value="Segment"/>
</dbReference>
<proteinExistence type="predicted"/>
<keyword evidence="2" id="KW-1185">Reference proteome</keyword>
<protein>
    <submittedName>
        <fullName evidence="1">Gp183</fullName>
    </submittedName>
</protein>
<dbReference type="KEGG" id="vg:4239202"/>
<name>Q0QZ42_BPSYS</name>
<accession>Q0QZ42</accession>
<reference evidence="1 2" key="1">
    <citation type="journal article" date="2007" name="Environ. Microbiol.">
        <title>Genomic and structural analysis of Syn9, a cyanophage infecting marine Prochlorococcus and Synechococcus.</title>
        <authorList>
            <person name="Weigele P.R."/>
            <person name="Pope W.H."/>
            <person name="Pedulla M.L."/>
            <person name="Houtz J.M."/>
            <person name="Smith A.L."/>
            <person name="Conway J.F."/>
            <person name="King J."/>
            <person name="Hatfull G.F."/>
            <person name="Lawrence J.G."/>
            <person name="Hendrix R.W."/>
        </authorList>
    </citation>
    <scope>NUCLEOTIDE SEQUENCE</scope>
</reference>
<evidence type="ECO:0000313" key="1">
    <source>
        <dbReference type="EMBL" id="ABA47154.1"/>
    </source>
</evidence>
<dbReference type="RefSeq" id="YP_717853.1">
    <property type="nucleotide sequence ID" value="NC_008296.2"/>
</dbReference>
<sequence>MCDSTLACYNNGIDTRDMPNKHLEHPEDLVFDGKRAVLDALRQMITVRKNISVKYDGAPAVVFGTNPANGKFFVGTKSVFNKKLVKINYTNEDIDKNHTGNVADILRLCLHHLPRIAGITQADWIGVGGGRCYSPNTISYHFPAPIGRDIILAPHTSYTEISPDAVGKCGHSLPSALGAHFINTNNAYTRGVNCLGISAQILKHVFKMKMSKDKYVRLYFRTFVNKFIRAGNNPSPEMMYAAVDDKYKGDVNIHTFIVWKLMSQLKQRLLDSIVVDDDIECFIDGQPTKHEGFVIVSDSPLKIVNRQVFSKANFNLNKNW</sequence>
<dbReference type="Pfam" id="PF19782">
    <property type="entry name" value="DUF6267"/>
    <property type="match status" value="1"/>
</dbReference>
<dbReference type="OrthoDB" id="7640at10239"/>
<organismHost>
    <name type="scientific">Synechococcus</name>
    <dbReference type="NCBI Taxonomy" id="1129"/>
</organismHost>
<evidence type="ECO:0000313" key="2">
    <source>
        <dbReference type="Proteomes" id="UP000000909"/>
    </source>
</evidence>
<dbReference type="EMBL" id="DQ149023">
    <property type="protein sequence ID" value="ABA47154.1"/>
    <property type="molecule type" value="Genomic_DNA"/>
</dbReference>